<proteinExistence type="predicted"/>
<sequence>MIEDGFKTGKTTSYTSSQFANRAYQTSSFGKKKEKKVMMLMTRGVTSYNRQPHSCYLGFFRRFSEIPSSDISRLDKLVIQKAKEHQDGKAKPT</sequence>
<reference evidence="1 2" key="1">
    <citation type="submission" date="2020-09" db="EMBL/GenBank/DDBJ databases">
        <title>De no assembly of potato wild relative species, Solanum commersonii.</title>
        <authorList>
            <person name="Cho K."/>
        </authorList>
    </citation>
    <scope>NUCLEOTIDE SEQUENCE [LARGE SCALE GENOMIC DNA]</scope>
    <source>
        <strain evidence="1">LZ3.2</strain>
        <tissue evidence="1">Leaf</tissue>
    </source>
</reference>
<protein>
    <submittedName>
        <fullName evidence="1">Uncharacterized protein</fullName>
    </submittedName>
</protein>
<dbReference type="AlphaFoldDB" id="A0A9J6ABF9"/>
<comment type="caution">
    <text evidence="1">The sequence shown here is derived from an EMBL/GenBank/DDBJ whole genome shotgun (WGS) entry which is preliminary data.</text>
</comment>
<accession>A0A9J6ABF9</accession>
<keyword evidence="2" id="KW-1185">Reference proteome</keyword>
<gene>
    <name evidence="1" type="ORF">H5410_007207</name>
</gene>
<dbReference type="EMBL" id="JACXVP010000002">
    <property type="protein sequence ID" value="KAG5621989.1"/>
    <property type="molecule type" value="Genomic_DNA"/>
</dbReference>
<evidence type="ECO:0000313" key="1">
    <source>
        <dbReference type="EMBL" id="KAG5621989.1"/>
    </source>
</evidence>
<name>A0A9J6ABF9_SOLCO</name>
<evidence type="ECO:0000313" key="2">
    <source>
        <dbReference type="Proteomes" id="UP000824120"/>
    </source>
</evidence>
<organism evidence="1 2">
    <name type="scientific">Solanum commersonii</name>
    <name type="common">Commerson's wild potato</name>
    <name type="synonym">Commerson's nightshade</name>
    <dbReference type="NCBI Taxonomy" id="4109"/>
    <lineage>
        <taxon>Eukaryota</taxon>
        <taxon>Viridiplantae</taxon>
        <taxon>Streptophyta</taxon>
        <taxon>Embryophyta</taxon>
        <taxon>Tracheophyta</taxon>
        <taxon>Spermatophyta</taxon>
        <taxon>Magnoliopsida</taxon>
        <taxon>eudicotyledons</taxon>
        <taxon>Gunneridae</taxon>
        <taxon>Pentapetalae</taxon>
        <taxon>asterids</taxon>
        <taxon>lamiids</taxon>
        <taxon>Solanales</taxon>
        <taxon>Solanaceae</taxon>
        <taxon>Solanoideae</taxon>
        <taxon>Solaneae</taxon>
        <taxon>Solanum</taxon>
    </lineage>
</organism>
<dbReference type="Proteomes" id="UP000824120">
    <property type="component" value="Chromosome 2"/>
</dbReference>